<dbReference type="Proteomes" id="UP001230649">
    <property type="component" value="Unassembled WGS sequence"/>
</dbReference>
<protein>
    <submittedName>
        <fullName evidence="1">Uncharacterized protein</fullName>
    </submittedName>
</protein>
<comment type="caution">
    <text evidence="1">The sequence shown here is derived from an EMBL/GenBank/DDBJ whole genome shotgun (WGS) entry which is preliminary data.</text>
</comment>
<reference evidence="1" key="1">
    <citation type="submission" date="2023-04" db="EMBL/GenBank/DDBJ databases">
        <title>Draft Genome sequencing of Naganishia species isolated from polar environments using Oxford Nanopore Technology.</title>
        <authorList>
            <person name="Leo P."/>
            <person name="Venkateswaran K."/>
        </authorList>
    </citation>
    <scope>NUCLEOTIDE SEQUENCE</scope>
    <source>
        <strain evidence="1">MNA-CCFEE 5262</strain>
    </source>
</reference>
<gene>
    <name evidence="1" type="ORF">QFC20_000406</name>
</gene>
<proteinExistence type="predicted"/>
<evidence type="ECO:0000313" key="1">
    <source>
        <dbReference type="EMBL" id="KAJ9117261.1"/>
    </source>
</evidence>
<keyword evidence="2" id="KW-1185">Reference proteome</keyword>
<name>A0ACC2X0S9_9TREE</name>
<evidence type="ECO:0000313" key="2">
    <source>
        <dbReference type="Proteomes" id="UP001230649"/>
    </source>
</evidence>
<sequence>MSRLPNLSVPFDLRQTHVRVSREKVVDQFLGDIRAMAIVKALELYPGKDVFIDNGPEGRRLGVARHHDDAQGFVAKRRVRGKNELLIGETATQLGKGLRKVRGDGTHLRRTGRH</sequence>
<dbReference type="EMBL" id="JASBWS010000002">
    <property type="protein sequence ID" value="KAJ9117261.1"/>
    <property type="molecule type" value="Genomic_DNA"/>
</dbReference>
<accession>A0ACC2X0S9</accession>
<organism evidence="1 2">
    <name type="scientific">Naganishia adeliensis</name>
    <dbReference type="NCBI Taxonomy" id="92952"/>
    <lineage>
        <taxon>Eukaryota</taxon>
        <taxon>Fungi</taxon>
        <taxon>Dikarya</taxon>
        <taxon>Basidiomycota</taxon>
        <taxon>Agaricomycotina</taxon>
        <taxon>Tremellomycetes</taxon>
        <taxon>Filobasidiales</taxon>
        <taxon>Filobasidiaceae</taxon>
        <taxon>Naganishia</taxon>
    </lineage>
</organism>